<evidence type="ECO:0000259" key="3">
    <source>
        <dbReference type="SMART" id="SM00822"/>
    </source>
</evidence>
<organism evidence="4 5">
    <name type="scientific">Pacificimonas pallii</name>
    <dbReference type="NCBI Taxonomy" id="2827236"/>
    <lineage>
        <taxon>Bacteria</taxon>
        <taxon>Pseudomonadati</taxon>
        <taxon>Pseudomonadota</taxon>
        <taxon>Alphaproteobacteria</taxon>
        <taxon>Sphingomonadales</taxon>
        <taxon>Sphingosinicellaceae</taxon>
        <taxon>Pacificimonas</taxon>
    </lineage>
</organism>
<proteinExistence type="inferred from homology"/>
<dbReference type="InterPro" id="IPR020904">
    <property type="entry name" value="Sc_DH/Rdtase_CS"/>
</dbReference>
<dbReference type="PROSITE" id="PS00061">
    <property type="entry name" value="ADH_SHORT"/>
    <property type="match status" value="1"/>
</dbReference>
<comment type="caution">
    <text evidence="4">The sequence shown here is derived from an EMBL/GenBank/DDBJ whole genome shotgun (WGS) entry which is preliminary data.</text>
</comment>
<keyword evidence="2" id="KW-0560">Oxidoreductase</keyword>
<evidence type="ECO:0000313" key="4">
    <source>
        <dbReference type="EMBL" id="MBV7256803.1"/>
    </source>
</evidence>
<name>A0ABS6SFD9_9SPHN</name>
<evidence type="ECO:0000256" key="1">
    <source>
        <dbReference type="ARBA" id="ARBA00006484"/>
    </source>
</evidence>
<evidence type="ECO:0000256" key="2">
    <source>
        <dbReference type="ARBA" id="ARBA00023002"/>
    </source>
</evidence>
<gene>
    <name evidence="4" type="ORF">KCG44_08385</name>
</gene>
<evidence type="ECO:0000313" key="5">
    <source>
        <dbReference type="Proteomes" id="UP000722336"/>
    </source>
</evidence>
<dbReference type="PANTHER" id="PTHR45024:SF2">
    <property type="entry name" value="SCP2 DOMAIN-CONTAINING PROTEIN"/>
    <property type="match status" value="1"/>
</dbReference>
<dbReference type="Proteomes" id="UP000722336">
    <property type="component" value="Unassembled WGS sequence"/>
</dbReference>
<keyword evidence="5" id="KW-1185">Reference proteome</keyword>
<feature type="domain" description="Ketoreductase" evidence="3">
    <location>
        <begin position="6"/>
        <end position="202"/>
    </location>
</feature>
<dbReference type="SMART" id="SM00822">
    <property type="entry name" value="PKS_KR"/>
    <property type="match status" value="1"/>
</dbReference>
<dbReference type="RefSeq" id="WP_218445671.1">
    <property type="nucleotide sequence ID" value="NZ_JAGSPA010000002.1"/>
</dbReference>
<accession>A0ABS6SFD9</accession>
<dbReference type="PANTHER" id="PTHR45024">
    <property type="entry name" value="DEHYDROGENASES, SHORT CHAIN"/>
    <property type="match status" value="1"/>
</dbReference>
<sequence>MDFTNRTAIVTGAGGGLGREYALALGRRGVKVCVNDLGGARDGSGGSASAAQTVVDEIQAAGGIAIANSASVTDRDAVSAMVAEVMEKWGRIDILINNAGVLRDKSFAKMTLDDFEFVMDVHLMGSVNCSKAVWQHMRDANYGRIVMTGSSTGCYGNFGQTNYGAAKLGLVGFMKSLAQEGAKNNIHVNAIIPVAGTRMTEDIMPEEMLKLYAPDKVAPAVVFLASEEAPTNTILGAGAGGYHAAHVTLTKGIMLTADERSAETIAARFDEIVDRTGETVPQSGAEQGQLVMMRQSEIS</sequence>
<comment type="similarity">
    <text evidence="1">Belongs to the short-chain dehydrogenases/reductases (SDR) family.</text>
</comment>
<dbReference type="InterPro" id="IPR057326">
    <property type="entry name" value="KR_dom"/>
</dbReference>
<dbReference type="Pfam" id="PF00106">
    <property type="entry name" value="adh_short"/>
    <property type="match status" value="1"/>
</dbReference>
<dbReference type="InterPro" id="IPR002347">
    <property type="entry name" value="SDR_fam"/>
</dbReference>
<dbReference type="EMBL" id="JAGSPA010000002">
    <property type="protein sequence ID" value="MBV7256803.1"/>
    <property type="molecule type" value="Genomic_DNA"/>
</dbReference>
<dbReference type="InterPro" id="IPR051687">
    <property type="entry name" value="Peroxisomal_Beta-Oxidation"/>
</dbReference>
<reference evidence="4 5" key="1">
    <citation type="submission" date="2021-04" db="EMBL/GenBank/DDBJ databases">
        <authorList>
            <person name="Pira H."/>
            <person name="Risdian C."/>
            <person name="Wink J."/>
        </authorList>
    </citation>
    <scope>NUCLEOTIDE SEQUENCE [LARGE SCALE GENOMIC DNA]</scope>
    <source>
        <strain evidence="4 5">WHA3</strain>
    </source>
</reference>
<protein>
    <submittedName>
        <fullName evidence="4">SDR family NAD(P)-dependent oxidoreductase</fullName>
    </submittedName>
</protein>